<evidence type="ECO:0000256" key="1">
    <source>
        <dbReference type="SAM" id="Phobius"/>
    </source>
</evidence>
<keyword evidence="1" id="KW-0472">Membrane</keyword>
<organism evidence="2 3">
    <name type="scientific">Parathielavia appendiculata</name>
    <dbReference type="NCBI Taxonomy" id="2587402"/>
    <lineage>
        <taxon>Eukaryota</taxon>
        <taxon>Fungi</taxon>
        <taxon>Dikarya</taxon>
        <taxon>Ascomycota</taxon>
        <taxon>Pezizomycotina</taxon>
        <taxon>Sordariomycetes</taxon>
        <taxon>Sordariomycetidae</taxon>
        <taxon>Sordariales</taxon>
        <taxon>Chaetomiaceae</taxon>
        <taxon>Parathielavia</taxon>
    </lineage>
</organism>
<evidence type="ECO:0000313" key="3">
    <source>
        <dbReference type="Proteomes" id="UP001302602"/>
    </source>
</evidence>
<protein>
    <submittedName>
        <fullName evidence="2">Uncharacterized protein</fullName>
    </submittedName>
</protein>
<keyword evidence="1" id="KW-1133">Transmembrane helix</keyword>
<reference evidence="2" key="1">
    <citation type="journal article" date="2023" name="Mol. Phylogenet. Evol.">
        <title>Genome-scale phylogeny and comparative genomics of the fungal order Sordariales.</title>
        <authorList>
            <person name="Hensen N."/>
            <person name="Bonometti L."/>
            <person name="Westerberg I."/>
            <person name="Brannstrom I.O."/>
            <person name="Guillou S."/>
            <person name="Cros-Aarteil S."/>
            <person name="Calhoun S."/>
            <person name="Haridas S."/>
            <person name="Kuo A."/>
            <person name="Mondo S."/>
            <person name="Pangilinan J."/>
            <person name="Riley R."/>
            <person name="LaButti K."/>
            <person name="Andreopoulos B."/>
            <person name="Lipzen A."/>
            <person name="Chen C."/>
            <person name="Yan M."/>
            <person name="Daum C."/>
            <person name="Ng V."/>
            <person name="Clum A."/>
            <person name="Steindorff A."/>
            <person name="Ohm R.A."/>
            <person name="Martin F."/>
            <person name="Silar P."/>
            <person name="Natvig D.O."/>
            <person name="Lalanne C."/>
            <person name="Gautier V."/>
            <person name="Ament-Velasquez S.L."/>
            <person name="Kruys A."/>
            <person name="Hutchinson M.I."/>
            <person name="Powell A.J."/>
            <person name="Barry K."/>
            <person name="Miller A.N."/>
            <person name="Grigoriev I.V."/>
            <person name="Debuchy R."/>
            <person name="Gladieux P."/>
            <person name="Hiltunen Thoren M."/>
            <person name="Johannesson H."/>
        </authorList>
    </citation>
    <scope>NUCLEOTIDE SEQUENCE</scope>
    <source>
        <strain evidence="2">CBS 731.68</strain>
    </source>
</reference>
<keyword evidence="1" id="KW-0812">Transmembrane</keyword>
<dbReference type="Gene3D" id="1.20.58.340">
    <property type="entry name" value="Magnesium transport protein CorA, transmembrane region"/>
    <property type="match status" value="1"/>
</dbReference>
<keyword evidence="3" id="KW-1185">Reference proteome</keyword>
<dbReference type="Proteomes" id="UP001302602">
    <property type="component" value="Unassembled WGS sequence"/>
</dbReference>
<proteinExistence type="predicted"/>
<feature type="transmembrane region" description="Helical" evidence="1">
    <location>
        <begin position="426"/>
        <end position="448"/>
    </location>
</feature>
<sequence length="489" mass="55197">MDFTDLRTREEKLATWVDPPNDRRLRVLTGSLSPFSEEPGHRARISDHEIHYDQIQDHLLNIQSSDAFEDGTWHFRVLSLPRLRSGKLVLSIPKQAFQKIQEAWHLHPRTIEVFLSNNGAFATFNSCPGGRTSLVMKVASSRATGFDCVSVNCDPGRRTTYVLYQHLSDEDTVFATLLSTPELCIDPHFFVGALYRSHHQHIEAHRLTIDDTILGIERATNIGTPGRLASPWLRRSLDEPPASEDPKRVIQRLSYCQTDLAVLGHAARCSLECGRWLVQSIDEKLHYEQGLQQVGEGTSRSQDLEQRDQAISDSLRVAQLMVRDEVEYIRRRTAILLSQVEQLRHRTQSQTDFMLSTITQKDSEYTAAIAVDGKRDSIAMRTISILGIIYLPPTFVATLFSVDMFEWGHGSDSGSEVFALRASPSVWIYFAVTVPLTLATFVVWVLWAKKENQKTSQRFMAYRTQAPEQSAAASEATSTTGFVSGEKMV</sequence>
<dbReference type="RefSeq" id="XP_062646640.1">
    <property type="nucleotide sequence ID" value="XM_062793156.1"/>
</dbReference>
<accession>A0AAN6TYA1</accession>
<reference evidence="2" key="2">
    <citation type="submission" date="2023-05" db="EMBL/GenBank/DDBJ databases">
        <authorList>
            <consortium name="Lawrence Berkeley National Laboratory"/>
            <person name="Steindorff A."/>
            <person name="Hensen N."/>
            <person name="Bonometti L."/>
            <person name="Westerberg I."/>
            <person name="Brannstrom I.O."/>
            <person name="Guillou S."/>
            <person name="Cros-Aarteil S."/>
            <person name="Calhoun S."/>
            <person name="Haridas S."/>
            <person name="Kuo A."/>
            <person name="Mondo S."/>
            <person name="Pangilinan J."/>
            <person name="Riley R."/>
            <person name="Labutti K."/>
            <person name="Andreopoulos B."/>
            <person name="Lipzen A."/>
            <person name="Chen C."/>
            <person name="Yanf M."/>
            <person name="Daum C."/>
            <person name="Ng V."/>
            <person name="Clum A."/>
            <person name="Ohm R."/>
            <person name="Martin F."/>
            <person name="Silar P."/>
            <person name="Natvig D."/>
            <person name="Lalanne C."/>
            <person name="Gautier V."/>
            <person name="Ament-Velasquez S.L."/>
            <person name="Kruys A."/>
            <person name="Hutchinson M.I."/>
            <person name="Powell A.J."/>
            <person name="Barry K."/>
            <person name="Miller A.N."/>
            <person name="Grigoriev I.V."/>
            <person name="Debuchy R."/>
            <person name="Gladieux P."/>
            <person name="Thoren M.H."/>
            <person name="Johannesson H."/>
        </authorList>
    </citation>
    <scope>NUCLEOTIDE SEQUENCE</scope>
    <source>
        <strain evidence="2">CBS 731.68</strain>
    </source>
</reference>
<dbReference type="GeneID" id="87829925"/>
<dbReference type="AlphaFoldDB" id="A0AAN6TYA1"/>
<gene>
    <name evidence="2" type="ORF">N657DRAFT_646622</name>
</gene>
<feature type="transmembrane region" description="Helical" evidence="1">
    <location>
        <begin position="383"/>
        <end position="402"/>
    </location>
</feature>
<evidence type="ECO:0000313" key="2">
    <source>
        <dbReference type="EMBL" id="KAK4122869.1"/>
    </source>
</evidence>
<comment type="caution">
    <text evidence="2">The sequence shown here is derived from an EMBL/GenBank/DDBJ whole genome shotgun (WGS) entry which is preliminary data.</text>
</comment>
<dbReference type="EMBL" id="MU853230">
    <property type="protein sequence ID" value="KAK4122869.1"/>
    <property type="molecule type" value="Genomic_DNA"/>
</dbReference>
<name>A0AAN6TYA1_9PEZI</name>